<dbReference type="SMART" id="SM00342">
    <property type="entry name" value="HTH_ARAC"/>
    <property type="match status" value="1"/>
</dbReference>
<dbReference type="Proteomes" id="UP001500655">
    <property type="component" value="Unassembled WGS sequence"/>
</dbReference>
<gene>
    <name evidence="7" type="ORF">GCM10009681_37740</name>
</gene>
<evidence type="ECO:0000256" key="5">
    <source>
        <dbReference type="ARBA" id="ARBA00023163"/>
    </source>
</evidence>
<dbReference type="PRINTS" id="PR00032">
    <property type="entry name" value="HTHARAC"/>
</dbReference>
<dbReference type="PANTHER" id="PTHR46796:SF13">
    <property type="entry name" value="HTH-TYPE TRANSCRIPTIONAL ACTIVATOR RHAS"/>
    <property type="match status" value="1"/>
</dbReference>
<keyword evidence="1" id="KW-0963">Cytoplasm</keyword>
<dbReference type="SUPFAM" id="SSF51215">
    <property type="entry name" value="Regulatory protein AraC"/>
    <property type="match status" value="1"/>
</dbReference>
<feature type="domain" description="HTH araC/xylS-type" evidence="6">
    <location>
        <begin position="211"/>
        <end position="309"/>
    </location>
</feature>
<dbReference type="Gene3D" id="1.10.10.60">
    <property type="entry name" value="Homeodomain-like"/>
    <property type="match status" value="2"/>
</dbReference>
<keyword evidence="4" id="KW-0010">Activator</keyword>
<dbReference type="Gene3D" id="2.60.120.10">
    <property type="entry name" value="Jelly Rolls"/>
    <property type="match status" value="1"/>
</dbReference>
<dbReference type="SUPFAM" id="SSF46689">
    <property type="entry name" value="Homeodomain-like"/>
    <property type="match status" value="2"/>
</dbReference>
<reference evidence="8" key="1">
    <citation type="journal article" date="2019" name="Int. J. Syst. Evol. Microbiol.">
        <title>The Global Catalogue of Microorganisms (GCM) 10K type strain sequencing project: providing services to taxonomists for standard genome sequencing and annotation.</title>
        <authorList>
            <consortium name="The Broad Institute Genomics Platform"/>
            <consortium name="The Broad Institute Genome Sequencing Center for Infectious Disease"/>
            <person name="Wu L."/>
            <person name="Ma J."/>
        </authorList>
    </citation>
    <scope>NUCLEOTIDE SEQUENCE [LARGE SCALE GENOMIC DNA]</scope>
    <source>
        <strain evidence="8">JCM 13249</strain>
    </source>
</reference>
<keyword evidence="2" id="KW-0805">Transcription regulation</keyword>
<dbReference type="Pfam" id="PF12852">
    <property type="entry name" value="Cupin_6"/>
    <property type="match status" value="1"/>
</dbReference>
<protein>
    <submittedName>
        <fullName evidence="7">AraC family transcriptional regulator</fullName>
    </submittedName>
</protein>
<accession>A0ABP4WYN3</accession>
<evidence type="ECO:0000256" key="3">
    <source>
        <dbReference type="ARBA" id="ARBA00023125"/>
    </source>
</evidence>
<sequence>MVSFVDALSEVLAAGQVGRPVAARTIGRAPWGLRQRVPGAALFHVIMRGTAWLTVDGGAPLRLDPGDVVLLPHGTSHALGDDPATPPVELGSLAERHQPGEAFAVVEFGGEGAQTNMLCGAYLLTRAAPQHPMLSALPTVLHLPASRGVDTQLRALVDLLATEVERPGPGSATIATSLVDALFAYLLRTWCAAHPDACPPWLSALADPVLGRALVAVHAEPAAPWSVGQLASVAGLSRAAFSRRFTAQVGLPPLTYLTQWRMVRAQQLLRSGTAPLEAVARDIGYESAFAFSKAFKRHTGVSPARYREAVR</sequence>
<evidence type="ECO:0000313" key="7">
    <source>
        <dbReference type="EMBL" id="GAA1763124.1"/>
    </source>
</evidence>
<dbReference type="InterPro" id="IPR020449">
    <property type="entry name" value="Tscrpt_reg_AraC-type_HTH"/>
</dbReference>
<dbReference type="Pfam" id="PF12833">
    <property type="entry name" value="HTH_18"/>
    <property type="match status" value="1"/>
</dbReference>
<keyword evidence="5" id="KW-0804">Transcription</keyword>
<evidence type="ECO:0000256" key="2">
    <source>
        <dbReference type="ARBA" id="ARBA00023015"/>
    </source>
</evidence>
<dbReference type="InterPro" id="IPR032783">
    <property type="entry name" value="AraC_lig"/>
</dbReference>
<dbReference type="InterPro" id="IPR050204">
    <property type="entry name" value="AraC_XylS_family_regulators"/>
</dbReference>
<dbReference type="InterPro" id="IPR037923">
    <property type="entry name" value="HTH-like"/>
</dbReference>
<comment type="caution">
    <text evidence="7">The sequence shown here is derived from an EMBL/GenBank/DDBJ whole genome shotgun (WGS) entry which is preliminary data.</text>
</comment>
<dbReference type="InterPro" id="IPR018062">
    <property type="entry name" value="HTH_AraC-typ_CS"/>
</dbReference>
<name>A0ABP4WYN3_9ACTN</name>
<dbReference type="PANTHER" id="PTHR46796">
    <property type="entry name" value="HTH-TYPE TRANSCRIPTIONAL ACTIVATOR RHAS-RELATED"/>
    <property type="match status" value="1"/>
</dbReference>
<dbReference type="EMBL" id="BAAALS010000018">
    <property type="protein sequence ID" value="GAA1763124.1"/>
    <property type="molecule type" value="Genomic_DNA"/>
</dbReference>
<evidence type="ECO:0000259" key="6">
    <source>
        <dbReference type="PROSITE" id="PS01124"/>
    </source>
</evidence>
<evidence type="ECO:0000256" key="4">
    <source>
        <dbReference type="ARBA" id="ARBA00023159"/>
    </source>
</evidence>
<proteinExistence type="predicted"/>
<evidence type="ECO:0000313" key="8">
    <source>
        <dbReference type="Proteomes" id="UP001500655"/>
    </source>
</evidence>
<dbReference type="InterPro" id="IPR014710">
    <property type="entry name" value="RmlC-like_jellyroll"/>
</dbReference>
<organism evidence="7 8">
    <name type="scientific">Luedemannella helvata</name>
    <dbReference type="NCBI Taxonomy" id="349315"/>
    <lineage>
        <taxon>Bacteria</taxon>
        <taxon>Bacillati</taxon>
        <taxon>Actinomycetota</taxon>
        <taxon>Actinomycetes</taxon>
        <taxon>Micromonosporales</taxon>
        <taxon>Micromonosporaceae</taxon>
        <taxon>Luedemannella</taxon>
    </lineage>
</organism>
<dbReference type="InterPro" id="IPR018060">
    <property type="entry name" value="HTH_AraC"/>
</dbReference>
<keyword evidence="8" id="KW-1185">Reference proteome</keyword>
<dbReference type="PROSITE" id="PS00041">
    <property type="entry name" value="HTH_ARAC_FAMILY_1"/>
    <property type="match status" value="1"/>
</dbReference>
<evidence type="ECO:0000256" key="1">
    <source>
        <dbReference type="ARBA" id="ARBA00022490"/>
    </source>
</evidence>
<dbReference type="InterPro" id="IPR009057">
    <property type="entry name" value="Homeodomain-like_sf"/>
</dbReference>
<keyword evidence="3" id="KW-0238">DNA-binding</keyword>
<dbReference type="PROSITE" id="PS01124">
    <property type="entry name" value="HTH_ARAC_FAMILY_2"/>
    <property type="match status" value="1"/>
</dbReference>